<name>A0ACC2R193_9NEOP</name>
<sequence>MILGTLKHLSDSSADLEIYTIKCGLVSVLCPLLDPEKRLKLLSEIRRDVRDLSRVYIELGVWINYYMKTAPRLPSSPDVLKFLYAMKGKGPYAYAYRAMFGDRKFDDRLRTFVVQEMAK</sequence>
<comment type="caution">
    <text evidence="1">The sequence shown here is derived from an EMBL/GenBank/DDBJ whole genome shotgun (WGS) entry which is preliminary data.</text>
</comment>
<evidence type="ECO:0000313" key="1">
    <source>
        <dbReference type="EMBL" id="KAJ8730842.1"/>
    </source>
</evidence>
<reference evidence="1" key="1">
    <citation type="submission" date="2023-03" db="EMBL/GenBank/DDBJ databases">
        <title>Chromosome-level genomes of two armyworms, Mythimna separata and Mythimna loreyi, provide insights into the biosynthesis and reception of sex pheromones.</title>
        <authorList>
            <person name="Zhao H."/>
        </authorList>
    </citation>
    <scope>NUCLEOTIDE SEQUENCE</scope>
    <source>
        <strain evidence="1">BeijingLab</strain>
    </source>
</reference>
<proteinExistence type="predicted"/>
<dbReference type="EMBL" id="CM056788">
    <property type="protein sequence ID" value="KAJ8730842.1"/>
    <property type="molecule type" value="Genomic_DNA"/>
</dbReference>
<accession>A0ACC2R193</accession>
<organism evidence="1 2">
    <name type="scientific">Mythimna loreyi</name>
    <dbReference type="NCBI Taxonomy" id="667449"/>
    <lineage>
        <taxon>Eukaryota</taxon>
        <taxon>Metazoa</taxon>
        <taxon>Ecdysozoa</taxon>
        <taxon>Arthropoda</taxon>
        <taxon>Hexapoda</taxon>
        <taxon>Insecta</taxon>
        <taxon>Pterygota</taxon>
        <taxon>Neoptera</taxon>
        <taxon>Endopterygota</taxon>
        <taxon>Lepidoptera</taxon>
        <taxon>Glossata</taxon>
        <taxon>Ditrysia</taxon>
        <taxon>Noctuoidea</taxon>
        <taxon>Noctuidae</taxon>
        <taxon>Noctuinae</taxon>
        <taxon>Hadenini</taxon>
        <taxon>Mythimna</taxon>
    </lineage>
</organism>
<gene>
    <name evidence="1" type="ORF">PYW08_002255</name>
</gene>
<dbReference type="Proteomes" id="UP001231649">
    <property type="component" value="Chromosome 12"/>
</dbReference>
<protein>
    <submittedName>
        <fullName evidence="1">Uncharacterized protein</fullName>
    </submittedName>
</protein>
<evidence type="ECO:0000313" key="2">
    <source>
        <dbReference type="Proteomes" id="UP001231649"/>
    </source>
</evidence>
<keyword evidence="2" id="KW-1185">Reference proteome</keyword>